<dbReference type="GO" id="GO:0030246">
    <property type="term" value="F:carbohydrate binding"/>
    <property type="evidence" value="ECO:0007669"/>
    <property type="project" value="InterPro"/>
</dbReference>
<reference evidence="11 12" key="1">
    <citation type="journal article" date="2011" name="Genome Res.">
        <title>Phylogeny-wide analysis of social amoeba genomes highlights ancient origins for complex intercellular communication.</title>
        <authorList>
            <person name="Heidel A.J."/>
            <person name="Lawal H.M."/>
            <person name="Felder M."/>
            <person name="Schilde C."/>
            <person name="Helps N.R."/>
            <person name="Tunggal B."/>
            <person name="Rivero F."/>
            <person name="John U."/>
            <person name="Schleicher M."/>
            <person name="Eichinger L."/>
            <person name="Platzer M."/>
            <person name="Noegel A.A."/>
            <person name="Schaap P."/>
            <person name="Gloeckner G."/>
        </authorList>
    </citation>
    <scope>NUCLEOTIDE SEQUENCE [LARGE SCALE GENOMIC DNA]</scope>
    <source>
        <strain evidence="12">ATCC 26659 / Pp 5 / PN500</strain>
    </source>
</reference>
<dbReference type="STRING" id="670386.D3BKL3"/>
<dbReference type="RefSeq" id="XP_020430568.1">
    <property type="nucleotide sequence ID" value="XM_020579893.1"/>
</dbReference>
<evidence type="ECO:0000313" key="11">
    <source>
        <dbReference type="EMBL" id="EFA78443.1"/>
    </source>
</evidence>
<dbReference type="FunCoup" id="D3BKL3">
    <property type="interactions" value="8"/>
</dbReference>
<dbReference type="InterPro" id="IPR037094">
    <property type="entry name" value="Glyco_hydro_38_cen_sf"/>
</dbReference>
<dbReference type="GeneID" id="31364571"/>
<name>D3BKL3_HETP5</name>
<dbReference type="FunFam" id="3.20.110.10:FF:000012">
    <property type="entry name" value="Alpha-mannosidase B"/>
    <property type="match status" value="1"/>
</dbReference>
<dbReference type="Gene3D" id="1.20.1270.50">
    <property type="entry name" value="Glycoside hydrolase family 38, central domain"/>
    <property type="match status" value="1"/>
</dbReference>
<dbReference type="InParanoid" id="D3BKL3"/>
<dbReference type="InterPro" id="IPR027291">
    <property type="entry name" value="Glyco_hydro_38_N_sf"/>
</dbReference>
<dbReference type="InterPro" id="IPR011330">
    <property type="entry name" value="Glyco_hydro/deAcase_b/a-brl"/>
</dbReference>
<dbReference type="InterPro" id="IPR011682">
    <property type="entry name" value="Glyco_hydro_38_C"/>
</dbReference>
<dbReference type="InterPro" id="IPR050843">
    <property type="entry name" value="Glycosyl_Hydrlase_38"/>
</dbReference>
<evidence type="ECO:0000256" key="7">
    <source>
        <dbReference type="ARBA" id="ARBA00022833"/>
    </source>
</evidence>
<keyword evidence="5 9" id="KW-0732">Signal</keyword>
<dbReference type="InterPro" id="IPR011013">
    <property type="entry name" value="Gal_mutarotase_sf_dom"/>
</dbReference>
<gene>
    <name evidence="11" type="ORF">PPL_09095</name>
</gene>
<evidence type="ECO:0000256" key="3">
    <source>
        <dbReference type="ARBA" id="ARBA00012752"/>
    </source>
</evidence>
<keyword evidence="6 9" id="KW-0378">Hydrolase</keyword>
<dbReference type="Gene3D" id="3.20.110.10">
    <property type="entry name" value="Glycoside hydrolase 38, N terminal domain"/>
    <property type="match status" value="1"/>
</dbReference>
<evidence type="ECO:0000256" key="6">
    <source>
        <dbReference type="ARBA" id="ARBA00022801"/>
    </source>
</evidence>
<evidence type="ECO:0000256" key="8">
    <source>
        <dbReference type="ARBA" id="ARBA00023295"/>
    </source>
</evidence>
<comment type="cofactor">
    <cofactor evidence="9">
        <name>Zn(2+)</name>
        <dbReference type="ChEBI" id="CHEBI:29105"/>
    </cofactor>
    <text evidence="9">Binds 1 zinc ion per subunit.</text>
</comment>
<comment type="similarity">
    <text evidence="2 9">Belongs to the glycosyl hydrolase 38 family.</text>
</comment>
<comment type="caution">
    <text evidence="11">The sequence shown here is derived from an EMBL/GenBank/DDBJ whole genome shotgun (WGS) entry which is preliminary data.</text>
</comment>
<evidence type="ECO:0000256" key="2">
    <source>
        <dbReference type="ARBA" id="ARBA00009792"/>
    </source>
</evidence>
<proteinExistence type="inferred from homology"/>
<dbReference type="GO" id="GO:0046872">
    <property type="term" value="F:metal ion binding"/>
    <property type="evidence" value="ECO:0007669"/>
    <property type="project" value="UniProtKB-KW"/>
</dbReference>
<organism evidence="11 12">
    <name type="scientific">Heterostelium pallidum (strain ATCC 26659 / Pp 5 / PN500)</name>
    <name type="common">Cellular slime mold</name>
    <name type="synonym">Polysphondylium pallidum</name>
    <dbReference type="NCBI Taxonomy" id="670386"/>
    <lineage>
        <taxon>Eukaryota</taxon>
        <taxon>Amoebozoa</taxon>
        <taxon>Evosea</taxon>
        <taxon>Eumycetozoa</taxon>
        <taxon>Dictyostelia</taxon>
        <taxon>Acytosteliales</taxon>
        <taxon>Acytosteliaceae</taxon>
        <taxon>Heterostelium</taxon>
    </lineage>
</organism>
<dbReference type="Gene3D" id="2.70.98.30">
    <property type="entry name" value="Golgi alpha-mannosidase II, domain 4"/>
    <property type="match status" value="1"/>
</dbReference>
<dbReference type="GO" id="GO:0004559">
    <property type="term" value="F:alpha-mannosidase activity"/>
    <property type="evidence" value="ECO:0007669"/>
    <property type="project" value="UniProtKB-EC"/>
</dbReference>
<dbReference type="GO" id="GO:0006013">
    <property type="term" value="P:mannose metabolic process"/>
    <property type="evidence" value="ECO:0007669"/>
    <property type="project" value="InterPro"/>
</dbReference>
<accession>D3BKL3</accession>
<dbReference type="SMART" id="SM00872">
    <property type="entry name" value="Alpha-mann_mid"/>
    <property type="match status" value="1"/>
</dbReference>
<dbReference type="InterPro" id="IPR000602">
    <property type="entry name" value="Glyco_hydro_38_N"/>
</dbReference>
<feature type="chain" id="PRO_5017851209" description="Alpha-mannosidase" evidence="9">
    <location>
        <begin position="21"/>
        <end position="917"/>
    </location>
</feature>
<dbReference type="SUPFAM" id="SSF74650">
    <property type="entry name" value="Galactose mutarotase-like"/>
    <property type="match status" value="1"/>
</dbReference>
<dbReference type="GO" id="GO:0005764">
    <property type="term" value="C:lysosome"/>
    <property type="evidence" value="ECO:0007669"/>
    <property type="project" value="TreeGrafter"/>
</dbReference>
<keyword evidence="4 9" id="KW-0479">Metal-binding</keyword>
<evidence type="ECO:0000256" key="4">
    <source>
        <dbReference type="ARBA" id="ARBA00022723"/>
    </source>
</evidence>
<keyword evidence="12" id="KW-1185">Reference proteome</keyword>
<dbReference type="OMA" id="ITHYYAM"/>
<feature type="domain" description="Glycoside hydrolase family 38 central" evidence="10">
    <location>
        <begin position="372"/>
        <end position="456"/>
    </location>
</feature>
<dbReference type="PANTHER" id="PTHR11607:SF19">
    <property type="entry name" value="ALPHA-MANNOSIDASE B"/>
    <property type="match status" value="1"/>
</dbReference>
<dbReference type="EMBL" id="ADBJ01000038">
    <property type="protein sequence ID" value="EFA78443.1"/>
    <property type="molecule type" value="Genomic_DNA"/>
</dbReference>
<dbReference type="EC" id="3.2.1.-" evidence="9"/>
<dbReference type="Pfam" id="PF09261">
    <property type="entry name" value="Alpha-mann_mid"/>
    <property type="match status" value="1"/>
</dbReference>
<dbReference type="SUPFAM" id="SSF88688">
    <property type="entry name" value="Families 57/38 glycoside transferase middle domain"/>
    <property type="match status" value="1"/>
</dbReference>
<dbReference type="SUPFAM" id="SSF88713">
    <property type="entry name" value="Glycoside hydrolase/deacetylase"/>
    <property type="match status" value="1"/>
</dbReference>
<evidence type="ECO:0000256" key="9">
    <source>
        <dbReference type="RuleBase" id="RU361199"/>
    </source>
</evidence>
<dbReference type="AlphaFoldDB" id="D3BKL3"/>
<evidence type="ECO:0000256" key="5">
    <source>
        <dbReference type="ARBA" id="ARBA00022729"/>
    </source>
</evidence>
<feature type="signal peptide" evidence="9">
    <location>
        <begin position="1"/>
        <end position="20"/>
    </location>
</feature>
<evidence type="ECO:0000256" key="1">
    <source>
        <dbReference type="ARBA" id="ARBA00000365"/>
    </source>
</evidence>
<dbReference type="Gene3D" id="2.60.40.1180">
    <property type="entry name" value="Golgi alpha-mannosidase II"/>
    <property type="match status" value="1"/>
</dbReference>
<dbReference type="FunFam" id="1.20.1270.50:FF:000001">
    <property type="entry name" value="Alpha-mannosidase"/>
    <property type="match status" value="1"/>
</dbReference>
<keyword evidence="8 9" id="KW-0326">Glycosidase</keyword>
<dbReference type="PANTHER" id="PTHR11607">
    <property type="entry name" value="ALPHA-MANNOSIDASE"/>
    <property type="match status" value="1"/>
</dbReference>
<evidence type="ECO:0000313" key="12">
    <source>
        <dbReference type="Proteomes" id="UP000001396"/>
    </source>
</evidence>
<keyword evidence="7 9" id="KW-0862">Zinc</keyword>
<comment type="catalytic activity">
    <reaction evidence="1">
        <text>Hydrolysis of terminal, non-reducing alpha-D-mannose residues in alpha-D-mannosides.</text>
        <dbReference type="EC" id="3.2.1.24"/>
    </reaction>
</comment>
<dbReference type="Pfam" id="PF07748">
    <property type="entry name" value="Glyco_hydro_38C"/>
    <property type="match status" value="1"/>
</dbReference>
<sequence length="917" mass="105175">MIKSVILFVFLLLSTIYVCSKPIDSKQDNQRLNVFLIPHSHCDVGWVQTYEQYYTENVTVILTGVIESLLKDPSKRFNWAEVWWSEQTDWTKSMVRELVQNQQLEFIGGGWAQNDEAVAHYQAVINQMTLGHQFLLGEFGVTPKVGWQIDPFGASNLTPMLFRLMGFQYHVIDRVDQRLKYQFNASPDIVGSGSLIDDRSFEFNWYPSASYSRSLSIFTHILDDHYNTPEICYQNASDPVNITCTGFDFESNPQINPPITPENIAERADILLEIVRQRSLYYRHNNLLVPFGSDFSFQEASMQFGNMDLLIAYINSNSSYNVNIRYATLSEYFQAVEMETQPSDFPDVSDTDYFTYTQCLANDYANFNNCINYWSGYFTSFPLLKQTVRDSDSILRSIEILFSLASATPSSEYTFDSQFVFEALELHRNVSGILTHHDAVTGTAKEYVRNDYFNMLWSAQNTSLDSIPSMVSYLLANESIEYGFDYQDILLKGMTIGQVVVVSLSNSLAWSRVEYVDIPVGIQNYAVYDYNQQPIPSQLVQRLDTDEWHLYFEASVPALGITTYFIMCIGNRDNQFEYVPNQGELYYPIPAYRSIPNEIISYGNCQDEGMDIVIIGNDQFQLHFQMNPSNNYLLELKYYMDLNSSGNRIELNQKLYEYDSMHDDCYHFRVHGEPHPLDATSAQFYLTEGPLLSMVIIVYSNNVTQLFTVYNSTSAKSGTIAQEDQYFEIENIVSVGYNYEISMRFNSSISNGATFYSNNGLETIKREWMEKFNDSDVSSLIVGNFYPSINTAIIKDSNSELAVLHRQSMGVSSQANGLLEFLLIRRSDNIQTSIHEALNDTSTTRIKSRILVGQPERVELLRAQHTLIHENPLLKMFAPIKGSILHRFNKLLYQPIPSSLAIQPLIKLPLHSIQLRF</sequence>
<protein>
    <recommendedName>
        <fullName evidence="3 9">Alpha-mannosidase</fullName>
        <ecNumber evidence="9">3.2.1.-</ecNumber>
    </recommendedName>
</protein>
<dbReference type="Pfam" id="PF01074">
    <property type="entry name" value="Glyco_hydro_38N"/>
    <property type="match status" value="1"/>
</dbReference>
<dbReference type="InterPro" id="IPR015341">
    <property type="entry name" value="Glyco_hydro_38_cen"/>
</dbReference>
<dbReference type="CDD" id="cd00451">
    <property type="entry name" value="GH38N_AMII_euk"/>
    <property type="match status" value="1"/>
</dbReference>
<dbReference type="InterPro" id="IPR013780">
    <property type="entry name" value="Glyco_hydro_b"/>
</dbReference>
<evidence type="ECO:0000259" key="10">
    <source>
        <dbReference type="SMART" id="SM00872"/>
    </source>
</evidence>
<dbReference type="InterPro" id="IPR028995">
    <property type="entry name" value="Glyco_hydro_57/38_cen_sf"/>
</dbReference>
<dbReference type="Proteomes" id="UP000001396">
    <property type="component" value="Unassembled WGS sequence"/>
</dbReference>